<organism evidence="3 4">
    <name type="scientific">Parachaetomium inaequale</name>
    <dbReference type="NCBI Taxonomy" id="2588326"/>
    <lineage>
        <taxon>Eukaryota</taxon>
        <taxon>Fungi</taxon>
        <taxon>Dikarya</taxon>
        <taxon>Ascomycota</taxon>
        <taxon>Pezizomycotina</taxon>
        <taxon>Sordariomycetes</taxon>
        <taxon>Sordariomycetidae</taxon>
        <taxon>Sordariales</taxon>
        <taxon>Chaetomiaceae</taxon>
        <taxon>Parachaetomium</taxon>
    </lineage>
</organism>
<dbReference type="Pfam" id="PF11309">
    <property type="entry name" value="DUF3112"/>
    <property type="match status" value="1"/>
</dbReference>
<sequence length="340" mass="35790">MSSTTGQPTLGGTPSPLPDIPAAATLLALFGIAGLTHLTIFLRNRHHPNRTRRFIFSFLLFVFSCTRIAALSLRIAWARAPHDAKIAVAATVVTSAGVLILMIVNLVLARRVVRGLHPAVGWQRDVKWVFLGVLGSVIGVLVMVVASLVVSVTNGDAVARGRARDVLLFAGVYITVLAVLPALVVLVARAVPNRGERWPAEGFGKGSMGGKMALLVGASLLLTAGAGFRAGVNFAAAPGGLPQWYHSKAAFYCFNFGIELAVVWAYAVFRFDRRFYVPEGSSAPGHYSGNGQGAAQGVDAVGGQEEEGIELGVRAATSGESGITGDSRYKDPVRGERSAV</sequence>
<feature type="compositionally biased region" description="Basic and acidic residues" evidence="1">
    <location>
        <begin position="327"/>
        <end position="340"/>
    </location>
</feature>
<feature type="transmembrane region" description="Helical" evidence="2">
    <location>
        <begin position="86"/>
        <end position="108"/>
    </location>
</feature>
<feature type="region of interest" description="Disordered" evidence="1">
    <location>
        <begin position="314"/>
        <end position="340"/>
    </location>
</feature>
<dbReference type="PANTHER" id="PTHR35184:SF1">
    <property type="entry name" value="INTEGRAL MEMBRANE PROTEIN"/>
    <property type="match status" value="1"/>
</dbReference>
<dbReference type="InterPro" id="IPR021460">
    <property type="entry name" value="DUF3112"/>
</dbReference>
<keyword evidence="4" id="KW-1185">Reference proteome</keyword>
<evidence type="ECO:0000256" key="2">
    <source>
        <dbReference type="SAM" id="Phobius"/>
    </source>
</evidence>
<feature type="transmembrane region" description="Helical" evidence="2">
    <location>
        <begin position="212"/>
        <end position="237"/>
    </location>
</feature>
<evidence type="ECO:0000313" key="3">
    <source>
        <dbReference type="EMBL" id="KAK4040146.1"/>
    </source>
</evidence>
<keyword evidence="2" id="KW-0812">Transmembrane</keyword>
<name>A0AAN6SS60_9PEZI</name>
<dbReference type="AlphaFoldDB" id="A0AAN6SS60"/>
<dbReference type="PANTHER" id="PTHR35184">
    <property type="entry name" value="YALI0C10208P"/>
    <property type="match status" value="1"/>
</dbReference>
<evidence type="ECO:0000256" key="1">
    <source>
        <dbReference type="SAM" id="MobiDB-lite"/>
    </source>
</evidence>
<dbReference type="EMBL" id="MU854383">
    <property type="protein sequence ID" value="KAK4040146.1"/>
    <property type="molecule type" value="Genomic_DNA"/>
</dbReference>
<proteinExistence type="predicted"/>
<comment type="caution">
    <text evidence="3">The sequence shown here is derived from an EMBL/GenBank/DDBJ whole genome shotgun (WGS) entry which is preliminary data.</text>
</comment>
<keyword evidence="2" id="KW-0472">Membrane</keyword>
<feature type="transmembrane region" description="Helical" evidence="2">
    <location>
        <begin position="54"/>
        <end position="80"/>
    </location>
</feature>
<feature type="transmembrane region" description="Helical" evidence="2">
    <location>
        <begin position="20"/>
        <end position="42"/>
    </location>
</feature>
<protein>
    <submittedName>
        <fullName evidence="3">Uncharacterized protein</fullName>
    </submittedName>
</protein>
<keyword evidence="2" id="KW-1133">Transmembrane helix</keyword>
<feature type="transmembrane region" description="Helical" evidence="2">
    <location>
        <begin position="128"/>
        <end position="150"/>
    </location>
</feature>
<gene>
    <name evidence="3" type="ORF">C8A01DRAFT_35834</name>
</gene>
<feature type="transmembrane region" description="Helical" evidence="2">
    <location>
        <begin position="170"/>
        <end position="191"/>
    </location>
</feature>
<accession>A0AAN6SS60</accession>
<reference evidence="4" key="1">
    <citation type="journal article" date="2023" name="Mol. Phylogenet. Evol.">
        <title>Genome-scale phylogeny and comparative genomics of the fungal order Sordariales.</title>
        <authorList>
            <person name="Hensen N."/>
            <person name="Bonometti L."/>
            <person name="Westerberg I."/>
            <person name="Brannstrom I.O."/>
            <person name="Guillou S."/>
            <person name="Cros-Aarteil S."/>
            <person name="Calhoun S."/>
            <person name="Haridas S."/>
            <person name="Kuo A."/>
            <person name="Mondo S."/>
            <person name="Pangilinan J."/>
            <person name="Riley R."/>
            <person name="LaButti K."/>
            <person name="Andreopoulos B."/>
            <person name="Lipzen A."/>
            <person name="Chen C."/>
            <person name="Yan M."/>
            <person name="Daum C."/>
            <person name="Ng V."/>
            <person name="Clum A."/>
            <person name="Steindorff A."/>
            <person name="Ohm R.A."/>
            <person name="Martin F."/>
            <person name="Silar P."/>
            <person name="Natvig D.O."/>
            <person name="Lalanne C."/>
            <person name="Gautier V."/>
            <person name="Ament-Velasquez S.L."/>
            <person name="Kruys A."/>
            <person name="Hutchinson M.I."/>
            <person name="Powell A.J."/>
            <person name="Barry K."/>
            <person name="Miller A.N."/>
            <person name="Grigoriev I.V."/>
            <person name="Debuchy R."/>
            <person name="Gladieux P."/>
            <person name="Hiltunen Thoren M."/>
            <person name="Johannesson H."/>
        </authorList>
    </citation>
    <scope>NUCLEOTIDE SEQUENCE [LARGE SCALE GENOMIC DNA]</scope>
    <source>
        <strain evidence="4">CBS 284.82</strain>
    </source>
</reference>
<feature type="transmembrane region" description="Helical" evidence="2">
    <location>
        <begin position="249"/>
        <end position="269"/>
    </location>
</feature>
<evidence type="ECO:0000313" key="4">
    <source>
        <dbReference type="Proteomes" id="UP001303115"/>
    </source>
</evidence>
<dbReference type="Proteomes" id="UP001303115">
    <property type="component" value="Unassembled WGS sequence"/>
</dbReference>